<dbReference type="PROSITE" id="PS00211">
    <property type="entry name" value="ABC_TRANSPORTER_1"/>
    <property type="match status" value="1"/>
</dbReference>
<comment type="caution">
    <text evidence="7">The sequence shown here is derived from an EMBL/GenBank/DDBJ whole genome shotgun (WGS) entry which is preliminary data.</text>
</comment>
<feature type="domain" description="ABC transporter" evidence="6">
    <location>
        <begin position="1"/>
        <end position="227"/>
    </location>
</feature>
<dbReference type="GO" id="GO:0005524">
    <property type="term" value="F:ATP binding"/>
    <property type="evidence" value="ECO:0007669"/>
    <property type="project" value="UniProtKB-KW"/>
</dbReference>
<dbReference type="InterPro" id="IPR003439">
    <property type="entry name" value="ABC_transporter-like_ATP-bd"/>
</dbReference>
<protein>
    <submittedName>
        <fullName evidence="7">ABC transporter ATP-binding protein</fullName>
    </submittedName>
</protein>
<keyword evidence="3" id="KW-0547">Nucleotide-binding</keyword>
<dbReference type="InterPro" id="IPR050763">
    <property type="entry name" value="ABC_transporter_ATP-binding"/>
</dbReference>
<dbReference type="SUPFAM" id="SSF52540">
    <property type="entry name" value="P-loop containing nucleoside triphosphate hydrolases"/>
    <property type="match status" value="1"/>
</dbReference>
<dbReference type="PANTHER" id="PTHR42711:SF17">
    <property type="entry name" value="ABC TRANSPORTER ATP-BINDING PROTEIN"/>
    <property type="match status" value="1"/>
</dbReference>
<evidence type="ECO:0000313" key="8">
    <source>
        <dbReference type="Proteomes" id="UP000249324"/>
    </source>
</evidence>
<evidence type="ECO:0000256" key="1">
    <source>
        <dbReference type="ARBA" id="ARBA00004202"/>
    </source>
</evidence>
<gene>
    <name evidence="7" type="ORF">DIU77_002255</name>
</gene>
<evidence type="ECO:0000256" key="2">
    <source>
        <dbReference type="ARBA" id="ARBA00022448"/>
    </source>
</evidence>
<evidence type="ECO:0000256" key="3">
    <source>
        <dbReference type="ARBA" id="ARBA00022741"/>
    </source>
</evidence>
<evidence type="ECO:0000256" key="4">
    <source>
        <dbReference type="ARBA" id="ARBA00022840"/>
    </source>
</evidence>
<comment type="subcellular location">
    <subcellularLocation>
        <location evidence="1">Cell membrane</location>
        <topology evidence="1">Peripheral membrane protein</topology>
    </subcellularLocation>
</comment>
<dbReference type="PANTHER" id="PTHR42711">
    <property type="entry name" value="ABC TRANSPORTER ATP-BINDING PROTEIN"/>
    <property type="match status" value="1"/>
</dbReference>
<dbReference type="CDD" id="cd03230">
    <property type="entry name" value="ABC_DR_subfamily_A"/>
    <property type="match status" value="1"/>
</dbReference>
<dbReference type="InterPro" id="IPR003593">
    <property type="entry name" value="AAA+_ATPase"/>
</dbReference>
<dbReference type="EMBL" id="QGUI02000013">
    <property type="protein sequence ID" value="MFO7191050.1"/>
    <property type="molecule type" value="Genomic_DNA"/>
</dbReference>
<dbReference type="InterPro" id="IPR027417">
    <property type="entry name" value="P-loop_NTPase"/>
</dbReference>
<dbReference type="Pfam" id="PF00005">
    <property type="entry name" value="ABC_tran"/>
    <property type="match status" value="1"/>
</dbReference>
<dbReference type="AlphaFoldDB" id="A0ABD6FAJ0"/>
<dbReference type="Gene3D" id="3.40.50.300">
    <property type="entry name" value="P-loop containing nucleotide triphosphate hydrolases"/>
    <property type="match status" value="1"/>
</dbReference>
<reference evidence="7 8" key="1">
    <citation type="journal article" date="2021" name="BMC Genomics">
        <title>Genome-resolved metagenome and metatranscriptome analyses of thermophilic composting reveal key bacterial players and their metabolic interactions.</title>
        <authorList>
            <person name="Braga L.P.P."/>
            <person name="Pereira R.V."/>
            <person name="Martins L.F."/>
            <person name="Moura L.M.S."/>
            <person name="Sanchez F.B."/>
            <person name="Patane J.S.L."/>
            <person name="da Silva A.M."/>
            <person name="Setubal J.C."/>
        </authorList>
    </citation>
    <scope>NUCLEOTIDE SEQUENCE [LARGE SCALE GENOMIC DNA]</scope>
    <source>
        <strain evidence="7">ZC4RG45</strain>
    </source>
</reference>
<evidence type="ECO:0000259" key="6">
    <source>
        <dbReference type="PROSITE" id="PS50893"/>
    </source>
</evidence>
<dbReference type="GO" id="GO:0046677">
    <property type="term" value="P:response to antibiotic"/>
    <property type="evidence" value="ECO:0007669"/>
    <property type="project" value="UniProtKB-KW"/>
</dbReference>
<evidence type="ECO:0000256" key="5">
    <source>
        <dbReference type="ARBA" id="ARBA00023251"/>
    </source>
</evidence>
<keyword evidence="2" id="KW-0813">Transport</keyword>
<dbReference type="Proteomes" id="UP000249324">
    <property type="component" value="Unassembled WGS sequence"/>
</dbReference>
<dbReference type="PROSITE" id="PS50893">
    <property type="entry name" value="ABC_TRANSPORTER_2"/>
    <property type="match status" value="1"/>
</dbReference>
<evidence type="ECO:0000313" key="7">
    <source>
        <dbReference type="EMBL" id="MFO7191050.1"/>
    </source>
</evidence>
<dbReference type="GO" id="GO:0005886">
    <property type="term" value="C:plasma membrane"/>
    <property type="evidence" value="ECO:0007669"/>
    <property type="project" value="UniProtKB-SubCell"/>
</dbReference>
<dbReference type="InterPro" id="IPR017871">
    <property type="entry name" value="ABC_transporter-like_CS"/>
</dbReference>
<proteinExistence type="predicted"/>
<keyword evidence="5" id="KW-0046">Antibiotic resistance</keyword>
<keyword evidence="4 7" id="KW-0067">ATP-binding</keyword>
<sequence>MRYGTNDVLKGVTFSAERGEVLALLGPNGAGKTTTIEILEGFRMRSGGSVSVLGTDPAHGNEAWRARLGIVLQSWRDHGKWRVRELLHHLGSFYTPYSTEAIRRPWNTDELIEAVGLSEHADKRVMRLSGGQRRRLDVAIGIVGKPEVLFLDEPTAGFDPHARREFHDLVHRLADENITVLLTTHDLDEAEKLADRILVLAGGRIIADGSADALSRMVSTKAEVRWSIGTERHVHSTDDATTFVRRLLTEHGSAVQDLEVRRASLEDTYMKLVYGMESGLAGDEDAAQVFFGREEQVTVAAEPHGRDIDEEGAR</sequence>
<name>A0ABD6FAJ0_9PSEU</name>
<accession>A0ABD6FAJ0</accession>
<organism evidence="7 8">
    <name type="scientific">Thermocrispum agreste</name>
    <dbReference type="NCBI Taxonomy" id="37925"/>
    <lineage>
        <taxon>Bacteria</taxon>
        <taxon>Bacillati</taxon>
        <taxon>Actinomycetota</taxon>
        <taxon>Actinomycetes</taxon>
        <taxon>Pseudonocardiales</taxon>
        <taxon>Pseudonocardiaceae</taxon>
        <taxon>Thermocrispum</taxon>
    </lineage>
</organism>
<dbReference type="SMART" id="SM00382">
    <property type="entry name" value="AAA"/>
    <property type="match status" value="1"/>
</dbReference>